<dbReference type="InterPro" id="IPR050007">
    <property type="entry name" value="OtnK"/>
</dbReference>
<dbReference type="InterPro" id="IPR037051">
    <property type="entry name" value="4-carb_acid_sugar_kinase_N_sf"/>
</dbReference>
<organism evidence="15 16">
    <name type="scientific">Lichenicoccus roseus</name>
    <dbReference type="NCBI Taxonomy" id="2683649"/>
    <lineage>
        <taxon>Bacteria</taxon>
        <taxon>Pseudomonadati</taxon>
        <taxon>Pseudomonadota</taxon>
        <taxon>Alphaproteobacteria</taxon>
        <taxon>Acetobacterales</taxon>
        <taxon>Acetobacteraceae</taxon>
        <taxon>Lichenicoccus</taxon>
    </lineage>
</organism>
<dbReference type="Pfam" id="PF17042">
    <property type="entry name" value="NBD_C"/>
    <property type="match status" value="1"/>
</dbReference>
<dbReference type="EC" id="2.7.1.217" evidence="10"/>
<name>A0A5R9J256_9PROT</name>
<evidence type="ECO:0000256" key="12">
    <source>
        <dbReference type="ARBA" id="ARBA00041377"/>
    </source>
</evidence>
<comment type="similarity">
    <text evidence="1">Belongs to the four-carbon acid sugar kinase family.</text>
</comment>
<evidence type="ECO:0000256" key="2">
    <source>
        <dbReference type="ARBA" id="ARBA00022679"/>
    </source>
</evidence>
<evidence type="ECO:0000256" key="11">
    <source>
        <dbReference type="ARBA" id="ARBA00039461"/>
    </source>
</evidence>
<evidence type="ECO:0000259" key="13">
    <source>
        <dbReference type="Pfam" id="PF07005"/>
    </source>
</evidence>
<dbReference type="AlphaFoldDB" id="A0A5R9J256"/>
<evidence type="ECO:0000313" key="15">
    <source>
        <dbReference type="EMBL" id="TLU71720.1"/>
    </source>
</evidence>
<evidence type="ECO:0000256" key="5">
    <source>
        <dbReference type="ARBA" id="ARBA00022840"/>
    </source>
</evidence>
<dbReference type="GO" id="GO:0005524">
    <property type="term" value="F:ATP binding"/>
    <property type="evidence" value="ECO:0007669"/>
    <property type="project" value="UniProtKB-KW"/>
</dbReference>
<keyword evidence="4 15" id="KW-0418">Kinase</keyword>
<evidence type="ECO:0000256" key="3">
    <source>
        <dbReference type="ARBA" id="ARBA00022741"/>
    </source>
</evidence>
<keyword evidence="6" id="KW-0119">Carbohydrate metabolism</keyword>
<protein>
    <recommendedName>
        <fullName evidence="11">3-oxo-tetronate kinase</fullName>
        <ecNumber evidence="10">2.7.1.217</ecNumber>
    </recommendedName>
    <alternativeName>
        <fullName evidence="12">3-dehydrotetronate 4-kinase</fullName>
    </alternativeName>
</protein>
<evidence type="ECO:0000256" key="10">
    <source>
        <dbReference type="ARBA" id="ARBA00039095"/>
    </source>
</evidence>
<dbReference type="Gene3D" id="3.40.50.10840">
    <property type="entry name" value="Putative sugar-binding, N-terminal domain"/>
    <property type="match status" value="1"/>
</dbReference>
<evidence type="ECO:0000256" key="8">
    <source>
        <dbReference type="ARBA" id="ARBA00036346"/>
    </source>
</evidence>
<keyword evidence="5" id="KW-0067">ATP-binding</keyword>
<gene>
    <name evidence="15" type="ORF">FE263_14720</name>
</gene>
<evidence type="ECO:0000256" key="7">
    <source>
        <dbReference type="ARBA" id="ARBA00035898"/>
    </source>
</evidence>
<evidence type="ECO:0000256" key="6">
    <source>
        <dbReference type="ARBA" id="ARBA00023277"/>
    </source>
</evidence>
<sequence>MTLLLGCIADDYTGASDLASMLSRCGLRTVQTIGVPPSSLELPEVDAVVVALKSRSIEAHRAVELSLEAESWLRGRGAGHVLFKICSTFDSTDAGNIGPVLDALRARAGGGIVAVNPAFIETGRTVYQGHLFVNGVPLHESPLKDHPLNPMHDSNLVRVLARQSASPVGLVPLAVIEQGPDAIRAALQALASDGNGSAILDSVAPRHLLAIGEAALSEPVSTGASGIGYGLARALVAREGLPAHAVSAVGSTDHRDAHAAILAGSCSAATLRQIEVAERRMPCLKLDIDALLDGPAEAQRALDWATQRLAKGPILIASSTPPEAVRATQARHGGPAAGHAVEQALAGLAEGLLAAGLGQLIVAGGETSGAVVDRLGLQAFLIGPEIAPGVPVLQAVGARSSGLMLALKSGNFGGDDFFLEALAKLRDPDASS</sequence>
<feature type="domain" description="Four-carbon acid sugar kinase nucleotide binding" evidence="14">
    <location>
        <begin position="260"/>
        <end position="418"/>
    </location>
</feature>
<evidence type="ECO:0000256" key="4">
    <source>
        <dbReference type="ARBA" id="ARBA00022777"/>
    </source>
</evidence>
<feature type="domain" description="Four-carbon acid sugar kinase N-terminal" evidence="13">
    <location>
        <begin position="5"/>
        <end position="230"/>
    </location>
</feature>
<keyword evidence="2" id="KW-0808">Transferase</keyword>
<comment type="catalytic activity">
    <reaction evidence="8">
        <text>3-dehydro-D-erythronate + ATP = 3-dehydro-4-O-phospho-D-erythronate + ADP + H(+)</text>
        <dbReference type="Rhea" id="RHEA:52556"/>
        <dbReference type="ChEBI" id="CHEBI:15378"/>
        <dbReference type="ChEBI" id="CHEBI:30616"/>
        <dbReference type="ChEBI" id="CHEBI:57958"/>
        <dbReference type="ChEBI" id="CHEBI:136593"/>
        <dbReference type="ChEBI" id="CHEBI:456216"/>
        <dbReference type="EC" id="2.7.1.217"/>
    </reaction>
</comment>
<dbReference type="InterPro" id="IPR010737">
    <property type="entry name" value="4-carb_acid_sugar_kinase_N"/>
</dbReference>
<dbReference type="RefSeq" id="WP_138326790.1">
    <property type="nucleotide sequence ID" value="NZ_VCDI01000005.1"/>
</dbReference>
<evidence type="ECO:0000256" key="1">
    <source>
        <dbReference type="ARBA" id="ARBA00005715"/>
    </source>
</evidence>
<comment type="catalytic activity">
    <reaction evidence="7">
        <text>3-dehydro-L-erythronate + ATP = 3-dehydro-4-O-phospho-L-erythronate + ADP + H(+)</text>
        <dbReference type="Rhea" id="RHEA:52552"/>
        <dbReference type="ChEBI" id="CHEBI:15378"/>
        <dbReference type="ChEBI" id="CHEBI:30616"/>
        <dbReference type="ChEBI" id="CHEBI:136592"/>
        <dbReference type="ChEBI" id="CHEBI:136670"/>
        <dbReference type="ChEBI" id="CHEBI:456216"/>
        <dbReference type="EC" id="2.7.1.217"/>
    </reaction>
</comment>
<dbReference type="NCBIfam" id="NF043035">
    <property type="entry name" value="OxoTetrKin"/>
    <property type="match status" value="1"/>
</dbReference>
<dbReference type="GO" id="GO:0016301">
    <property type="term" value="F:kinase activity"/>
    <property type="evidence" value="ECO:0007669"/>
    <property type="project" value="UniProtKB-KW"/>
</dbReference>
<dbReference type="Gene3D" id="3.40.980.20">
    <property type="entry name" value="Four-carbon acid sugar kinase, nucleotide binding domain"/>
    <property type="match status" value="1"/>
</dbReference>
<comment type="caution">
    <text evidence="15">The sequence shown here is derived from an EMBL/GenBank/DDBJ whole genome shotgun (WGS) entry which is preliminary data.</text>
</comment>
<dbReference type="EMBL" id="VCDI01000005">
    <property type="protein sequence ID" value="TLU71720.1"/>
    <property type="molecule type" value="Genomic_DNA"/>
</dbReference>
<reference evidence="15 16" key="1">
    <citation type="submission" date="2019-05" db="EMBL/GenBank/DDBJ databases">
        <authorList>
            <person name="Pankratov T."/>
            <person name="Grouzdev D."/>
        </authorList>
    </citation>
    <scope>NUCLEOTIDE SEQUENCE [LARGE SCALE GENOMIC DNA]</scope>
    <source>
        <strain evidence="15 16">KEBCLARHB70R</strain>
    </source>
</reference>
<evidence type="ECO:0000256" key="9">
    <source>
        <dbReference type="ARBA" id="ARBA00037335"/>
    </source>
</evidence>
<accession>A0A5R9J256</accession>
<proteinExistence type="inferred from homology"/>
<dbReference type="InterPro" id="IPR042213">
    <property type="entry name" value="NBD_C_sf"/>
</dbReference>
<keyword evidence="3" id="KW-0547">Nucleotide-binding</keyword>
<dbReference type="InterPro" id="IPR031475">
    <property type="entry name" value="NBD_C"/>
</dbReference>
<dbReference type="OrthoDB" id="191465at2"/>
<dbReference type="Proteomes" id="UP000305654">
    <property type="component" value="Unassembled WGS sequence"/>
</dbReference>
<dbReference type="SUPFAM" id="SSF142764">
    <property type="entry name" value="YgbK-like"/>
    <property type="match status" value="1"/>
</dbReference>
<keyword evidence="16" id="KW-1185">Reference proteome</keyword>
<evidence type="ECO:0000313" key="16">
    <source>
        <dbReference type="Proteomes" id="UP000305654"/>
    </source>
</evidence>
<dbReference type="Pfam" id="PF07005">
    <property type="entry name" value="SBD_N"/>
    <property type="match status" value="1"/>
</dbReference>
<comment type="function">
    <text evidence="9">Catalyzes the ATP-dependent phosphorylation of 3-oxo-tetronate to 3-oxo-tetronate 4-phosphate.</text>
</comment>
<evidence type="ECO:0000259" key="14">
    <source>
        <dbReference type="Pfam" id="PF17042"/>
    </source>
</evidence>